<dbReference type="EMBL" id="RDOJ01000017">
    <property type="protein sequence ID" value="RLZ07574.1"/>
    <property type="molecule type" value="Genomic_DNA"/>
</dbReference>
<reference evidence="7 8" key="1">
    <citation type="submission" date="2018-10" db="EMBL/GenBank/DDBJ databases">
        <authorList>
            <person name="Chen X."/>
        </authorList>
    </citation>
    <scope>NUCLEOTIDE SEQUENCE [LARGE SCALE GENOMIC DNA]</scope>
    <source>
        <strain evidence="7 8">YIM 102668</strain>
    </source>
</reference>
<comment type="similarity">
    <text evidence="1">Belongs to the sigma-70 factor family. ECF subfamily.</text>
</comment>
<evidence type="ECO:0000256" key="4">
    <source>
        <dbReference type="ARBA" id="ARBA00023163"/>
    </source>
</evidence>
<accession>A0A3L9M8H9</accession>
<dbReference type="AlphaFoldDB" id="A0A3L9M8H9"/>
<keyword evidence="4" id="KW-0804">Transcription</keyword>
<feature type="domain" description="RNA polymerase sigma factor 70 region 4 type 2" evidence="6">
    <location>
        <begin position="127"/>
        <end position="178"/>
    </location>
</feature>
<evidence type="ECO:0000313" key="8">
    <source>
        <dbReference type="Proteomes" id="UP000275348"/>
    </source>
</evidence>
<evidence type="ECO:0000313" key="7">
    <source>
        <dbReference type="EMBL" id="RLZ07574.1"/>
    </source>
</evidence>
<organism evidence="7 8">
    <name type="scientific">Faecalibacter macacae</name>
    <dbReference type="NCBI Taxonomy" id="1859289"/>
    <lineage>
        <taxon>Bacteria</taxon>
        <taxon>Pseudomonadati</taxon>
        <taxon>Bacteroidota</taxon>
        <taxon>Flavobacteriia</taxon>
        <taxon>Flavobacteriales</taxon>
        <taxon>Weeksellaceae</taxon>
        <taxon>Faecalibacter</taxon>
    </lineage>
</organism>
<dbReference type="InterPro" id="IPR014284">
    <property type="entry name" value="RNA_pol_sigma-70_dom"/>
</dbReference>
<keyword evidence="8" id="KW-1185">Reference proteome</keyword>
<evidence type="ECO:0000259" key="6">
    <source>
        <dbReference type="Pfam" id="PF08281"/>
    </source>
</evidence>
<dbReference type="PANTHER" id="PTHR43133">
    <property type="entry name" value="RNA POLYMERASE ECF-TYPE SIGMA FACTO"/>
    <property type="match status" value="1"/>
</dbReference>
<dbReference type="InterPro" id="IPR013325">
    <property type="entry name" value="RNA_pol_sigma_r2"/>
</dbReference>
<evidence type="ECO:0000259" key="5">
    <source>
        <dbReference type="Pfam" id="PF04542"/>
    </source>
</evidence>
<dbReference type="PANTHER" id="PTHR43133:SF51">
    <property type="entry name" value="RNA POLYMERASE SIGMA FACTOR"/>
    <property type="match status" value="1"/>
</dbReference>
<dbReference type="InterPro" id="IPR013324">
    <property type="entry name" value="RNA_pol_sigma_r3/r4-like"/>
</dbReference>
<dbReference type="Gene3D" id="1.10.10.10">
    <property type="entry name" value="Winged helix-like DNA-binding domain superfamily/Winged helix DNA-binding domain"/>
    <property type="match status" value="1"/>
</dbReference>
<dbReference type="InterPro" id="IPR036388">
    <property type="entry name" value="WH-like_DNA-bd_sf"/>
</dbReference>
<dbReference type="Gene3D" id="1.10.1740.10">
    <property type="match status" value="1"/>
</dbReference>
<dbReference type="SUPFAM" id="SSF88659">
    <property type="entry name" value="Sigma3 and sigma4 domains of RNA polymerase sigma factors"/>
    <property type="match status" value="1"/>
</dbReference>
<dbReference type="GO" id="GO:0016987">
    <property type="term" value="F:sigma factor activity"/>
    <property type="evidence" value="ECO:0007669"/>
    <property type="project" value="UniProtKB-KW"/>
</dbReference>
<dbReference type="GO" id="GO:0003677">
    <property type="term" value="F:DNA binding"/>
    <property type="evidence" value="ECO:0007669"/>
    <property type="project" value="InterPro"/>
</dbReference>
<gene>
    <name evidence="7" type="ORF">EAH69_11430</name>
</gene>
<dbReference type="SUPFAM" id="SSF88946">
    <property type="entry name" value="Sigma2 domain of RNA polymerase sigma factors"/>
    <property type="match status" value="1"/>
</dbReference>
<dbReference type="GO" id="GO:0006352">
    <property type="term" value="P:DNA-templated transcription initiation"/>
    <property type="evidence" value="ECO:0007669"/>
    <property type="project" value="InterPro"/>
</dbReference>
<dbReference type="NCBIfam" id="TIGR02937">
    <property type="entry name" value="sigma70-ECF"/>
    <property type="match status" value="1"/>
</dbReference>
<dbReference type="Pfam" id="PF08281">
    <property type="entry name" value="Sigma70_r4_2"/>
    <property type="match status" value="1"/>
</dbReference>
<proteinExistence type="inferred from homology"/>
<dbReference type="Proteomes" id="UP000275348">
    <property type="component" value="Unassembled WGS sequence"/>
</dbReference>
<evidence type="ECO:0000256" key="3">
    <source>
        <dbReference type="ARBA" id="ARBA00023082"/>
    </source>
</evidence>
<dbReference type="InterPro" id="IPR039425">
    <property type="entry name" value="RNA_pol_sigma-70-like"/>
</dbReference>
<evidence type="ECO:0000256" key="1">
    <source>
        <dbReference type="ARBA" id="ARBA00010641"/>
    </source>
</evidence>
<dbReference type="RefSeq" id="WP_121935340.1">
    <property type="nucleotide sequence ID" value="NZ_RDOJ01000017.1"/>
</dbReference>
<dbReference type="Pfam" id="PF04542">
    <property type="entry name" value="Sigma70_r2"/>
    <property type="match status" value="1"/>
</dbReference>
<dbReference type="InterPro" id="IPR013249">
    <property type="entry name" value="RNA_pol_sigma70_r4_t2"/>
</dbReference>
<name>A0A3L9M8H9_9FLAO</name>
<comment type="caution">
    <text evidence="7">The sequence shown here is derived from an EMBL/GenBank/DDBJ whole genome shotgun (WGS) entry which is preliminary data.</text>
</comment>
<sequence length="186" mass="22137">MFKIFWLDKDQEIIDLIVSQQIDKGFKLLVGSYHQKVYWQVRRMVLIHEDADDVTQNIFIKIFQHLKDFRSEAKLSSWIYRIAYNESINFIQKRAKEIHQSAEDYTLGVVDQLEDDQYYSGEEIDLKLQKAIAQLPEKQRVIFMLKYYDEMKYEEISSILDTSVGGLKASYHHAVKKIEQFIKESD</sequence>
<dbReference type="InterPro" id="IPR007627">
    <property type="entry name" value="RNA_pol_sigma70_r2"/>
</dbReference>
<dbReference type="CDD" id="cd06171">
    <property type="entry name" value="Sigma70_r4"/>
    <property type="match status" value="1"/>
</dbReference>
<protein>
    <submittedName>
        <fullName evidence="7">RNA polymerase sigma factor</fullName>
    </submittedName>
</protein>
<keyword evidence="2" id="KW-0805">Transcription regulation</keyword>
<dbReference type="OrthoDB" id="9780326at2"/>
<keyword evidence="3" id="KW-0731">Sigma factor</keyword>
<evidence type="ECO:0000256" key="2">
    <source>
        <dbReference type="ARBA" id="ARBA00023015"/>
    </source>
</evidence>
<feature type="domain" description="RNA polymerase sigma-70 region 2" evidence="5">
    <location>
        <begin position="29"/>
        <end position="96"/>
    </location>
</feature>